<dbReference type="Proteomes" id="UP001194468">
    <property type="component" value="Unassembled WGS sequence"/>
</dbReference>
<comment type="caution">
    <text evidence="12">The sequence shown here is derived from an EMBL/GenBank/DDBJ whole genome shotgun (WGS) entry which is preliminary data.</text>
</comment>
<keyword evidence="11" id="KW-0472">Membrane</keyword>
<dbReference type="PANTHER" id="PTHR46300:SF2">
    <property type="entry name" value="CYTOCHROME P450 MONOOXYGENASE ALNH-RELATED"/>
    <property type="match status" value="1"/>
</dbReference>
<keyword evidence="8" id="KW-0560">Oxidoreductase</keyword>
<keyword evidence="4" id="KW-0349">Heme</keyword>
<dbReference type="AlphaFoldDB" id="A0AAD4BBM0"/>
<evidence type="ECO:0000313" key="13">
    <source>
        <dbReference type="Proteomes" id="UP001194468"/>
    </source>
</evidence>
<dbReference type="InterPro" id="IPR001128">
    <property type="entry name" value="Cyt_P450"/>
</dbReference>
<comment type="similarity">
    <text evidence="3">Belongs to the cytochrome P450 family.</text>
</comment>
<reference evidence="12" key="2">
    <citation type="journal article" date="2020" name="Nat. Commun.">
        <title>Large-scale genome sequencing of mycorrhizal fungi provides insights into the early evolution of symbiotic traits.</title>
        <authorList>
            <person name="Miyauchi S."/>
            <person name="Kiss E."/>
            <person name="Kuo A."/>
            <person name="Drula E."/>
            <person name="Kohler A."/>
            <person name="Sanchez-Garcia M."/>
            <person name="Morin E."/>
            <person name="Andreopoulos B."/>
            <person name="Barry K.W."/>
            <person name="Bonito G."/>
            <person name="Buee M."/>
            <person name="Carver A."/>
            <person name="Chen C."/>
            <person name="Cichocki N."/>
            <person name="Clum A."/>
            <person name="Culley D."/>
            <person name="Crous P.W."/>
            <person name="Fauchery L."/>
            <person name="Girlanda M."/>
            <person name="Hayes R.D."/>
            <person name="Keri Z."/>
            <person name="LaButti K."/>
            <person name="Lipzen A."/>
            <person name="Lombard V."/>
            <person name="Magnuson J."/>
            <person name="Maillard F."/>
            <person name="Murat C."/>
            <person name="Nolan M."/>
            <person name="Ohm R.A."/>
            <person name="Pangilinan J."/>
            <person name="Pereira M.F."/>
            <person name="Perotto S."/>
            <person name="Peter M."/>
            <person name="Pfister S."/>
            <person name="Riley R."/>
            <person name="Sitrit Y."/>
            <person name="Stielow J.B."/>
            <person name="Szollosi G."/>
            <person name="Zifcakova L."/>
            <person name="Stursova M."/>
            <person name="Spatafora J.W."/>
            <person name="Tedersoo L."/>
            <person name="Vaario L.M."/>
            <person name="Yamada A."/>
            <person name="Yan M."/>
            <person name="Wang P."/>
            <person name="Xu J."/>
            <person name="Bruns T."/>
            <person name="Baldrian P."/>
            <person name="Vilgalys R."/>
            <person name="Dunand C."/>
            <person name="Henrissat B."/>
            <person name="Grigoriev I.V."/>
            <person name="Hibbett D."/>
            <person name="Nagy L.G."/>
            <person name="Martin F.M."/>
        </authorList>
    </citation>
    <scope>NUCLEOTIDE SEQUENCE</scope>
    <source>
        <strain evidence="12">BED1</strain>
    </source>
</reference>
<keyword evidence="10" id="KW-0503">Monooxygenase</keyword>
<gene>
    <name evidence="12" type="ORF">L210DRAFT_3583058</name>
</gene>
<dbReference type="PANTHER" id="PTHR46300">
    <property type="entry name" value="P450, PUTATIVE (EUROFUNG)-RELATED-RELATED"/>
    <property type="match status" value="1"/>
</dbReference>
<evidence type="ECO:0000256" key="3">
    <source>
        <dbReference type="ARBA" id="ARBA00010617"/>
    </source>
</evidence>
<dbReference type="InterPro" id="IPR036396">
    <property type="entry name" value="Cyt_P450_sf"/>
</dbReference>
<organism evidence="12 13">
    <name type="scientific">Boletus edulis BED1</name>
    <dbReference type="NCBI Taxonomy" id="1328754"/>
    <lineage>
        <taxon>Eukaryota</taxon>
        <taxon>Fungi</taxon>
        <taxon>Dikarya</taxon>
        <taxon>Basidiomycota</taxon>
        <taxon>Agaricomycotina</taxon>
        <taxon>Agaricomycetes</taxon>
        <taxon>Agaricomycetidae</taxon>
        <taxon>Boletales</taxon>
        <taxon>Boletineae</taxon>
        <taxon>Boletaceae</taxon>
        <taxon>Boletoideae</taxon>
        <taxon>Boletus</taxon>
    </lineage>
</organism>
<evidence type="ECO:0000256" key="7">
    <source>
        <dbReference type="ARBA" id="ARBA00022989"/>
    </source>
</evidence>
<evidence type="ECO:0000256" key="5">
    <source>
        <dbReference type="ARBA" id="ARBA00022692"/>
    </source>
</evidence>
<evidence type="ECO:0000256" key="6">
    <source>
        <dbReference type="ARBA" id="ARBA00022723"/>
    </source>
</evidence>
<keyword evidence="6" id="KW-0479">Metal-binding</keyword>
<dbReference type="GO" id="GO:0005506">
    <property type="term" value="F:iron ion binding"/>
    <property type="evidence" value="ECO:0007669"/>
    <property type="project" value="InterPro"/>
</dbReference>
<evidence type="ECO:0000256" key="1">
    <source>
        <dbReference type="ARBA" id="ARBA00001971"/>
    </source>
</evidence>
<evidence type="ECO:0000256" key="4">
    <source>
        <dbReference type="ARBA" id="ARBA00022617"/>
    </source>
</evidence>
<keyword evidence="13" id="KW-1185">Reference proteome</keyword>
<keyword evidence="5" id="KW-0812">Transmembrane</keyword>
<dbReference type="Gene3D" id="1.10.630.10">
    <property type="entry name" value="Cytochrome P450"/>
    <property type="match status" value="1"/>
</dbReference>
<protein>
    <submittedName>
        <fullName evidence="12">Cytochrome P450</fullName>
    </submittedName>
</protein>
<keyword evidence="7" id="KW-1133">Transmembrane helix</keyword>
<proteinExistence type="inferred from homology"/>
<dbReference type="SUPFAM" id="SSF48264">
    <property type="entry name" value="Cytochrome P450"/>
    <property type="match status" value="1"/>
</dbReference>
<dbReference type="GO" id="GO:0020037">
    <property type="term" value="F:heme binding"/>
    <property type="evidence" value="ECO:0007669"/>
    <property type="project" value="InterPro"/>
</dbReference>
<evidence type="ECO:0000256" key="9">
    <source>
        <dbReference type="ARBA" id="ARBA00023004"/>
    </source>
</evidence>
<dbReference type="GO" id="GO:0016705">
    <property type="term" value="F:oxidoreductase activity, acting on paired donors, with incorporation or reduction of molecular oxygen"/>
    <property type="evidence" value="ECO:0007669"/>
    <property type="project" value="InterPro"/>
</dbReference>
<dbReference type="EMBL" id="WHUW01000262">
    <property type="protein sequence ID" value="KAF8416327.1"/>
    <property type="molecule type" value="Genomic_DNA"/>
</dbReference>
<name>A0AAD4BBM0_BOLED</name>
<dbReference type="InterPro" id="IPR050364">
    <property type="entry name" value="Cytochrome_P450_fung"/>
</dbReference>
<evidence type="ECO:0000256" key="2">
    <source>
        <dbReference type="ARBA" id="ARBA00004167"/>
    </source>
</evidence>
<dbReference type="GO" id="GO:0004497">
    <property type="term" value="F:monooxygenase activity"/>
    <property type="evidence" value="ECO:0007669"/>
    <property type="project" value="UniProtKB-KW"/>
</dbReference>
<sequence>MVLYPEVQAKAQAELDSVTGNGRLPQFDDRASLPYIDAVLHELVRWNPLVPLGVPHATSSDDVYGDEGYHIPKGTVVPINV</sequence>
<evidence type="ECO:0000313" key="12">
    <source>
        <dbReference type="EMBL" id="KAF8416327.1"/>
    </source>
</evidence>
<evidence type="ECO:0000256" key="10">
    <source>
        <dbReference type="ARBA" id="ARBA00023033"/>
    </source>
</evidence>
<evidence type="ECO:0000256" key="11">
    <source>
        <dbReference type="ARBA" id="ARBA00023136"/>
    </source>
</evidence>
<dbReference type="GO" id="GO:0016020">
    <property type="term" value="C:membrane"/>
    <property type="evidence" value="ECO:0007669"/>
    <property type="project" value="UniProtKB-SubCell"/>
</dbReference>
<reference evidence="12" key="1">
    <citation type="submission" date="2019-10" db="EMBL/GenBank/DDBJ databases">
        <authorList>
            <consortium name="DOE Joint Genome Institute"/>
            <person name="Kuo A."/>
            <person name="Miyauchi S."/>
            <person name="Kiss E."/>
            <person name="Drula E."/>
            <person name="Kohler A."/>
            <person name="Sanchez-Garcia M."/>
            <person name="Andreopoulos B."/>
            <person name="Barry K.W."/>
            <person name="Bonito G."/>
            <person name="Buee M."/>
            <person name="Carver A."/>
            <person name="Chen C."/>
            <person name="Cichocki N."/>
            <person name="Clum A."/>
            <person name="Culley D."/>
            <person name="Crous P.W."/>
            <person name="Fauchery L."/>
            <person name="Girlanda M."/>
            <person name="Hayes R."/>
            <person name="Keri Z."/>
            <person name="LaButti K."/>
            <person name="Lipzen A."/>
            <person name="Lombard V."/>
            <person name="Magnuson J."/>
            <person name="Maillard F."/>
            <person name="Morin E."/>
            <person name="Murat C."/>
            <person name="Nolan M."/>
            <person name="Ohm R."/>
            <person name="Pangilinan J."/>
            <person name="Pereira M."/>
            <person name="Perotto S."/>
            <person name="Peter M."/>
            <person name="Riley R."/>
            <person name="Sitrit Y."/>
            <person name="Stielow B."/>
            <person name="Szollosi G."/>
            <person name="Zifcakova L."/>
            <person name="Stursova M."/>
            <person name="Spatafora J.W."/>
            <person name="Tedersoo L."/>
            <person name="Vaario L.-M."/>
            <person name="Yamada A."/>
            <person name="Yan M."/>
            <person name="Wang P."/>
            <person name="Xu J."/>
            <person name="Bruns T."/>
            <person name="Baldrian P."/>
            <person name="Vilgalys R."/>
            <person name="Henrissat B."/>
            <person name="Grigoriev I.V."/>
            <person name="Hibbett D."/>
            <person name="Nagy L.G."/>
            <person name="Martin F.M."/>
        </authorList>
    </citation>
    <scope>NUCLEOTIDE SEQUENCE</scope>
    <source>
        <strain evidence="12">BED1</strain>
    </source>
</reference>
<dbReference type="Pfam" id="PF00067">
    <property type="entry name" value="p450"/>
    <property type="match status" value="1"/>
</dbReference>
<keyword evidence="9" id="KW-0408">Iron</keyword>
<evidence type="ECO:0000256" key="8">
    <source>
        <dbReference type="ARBA" id="ARBA00023002"/>
    </source>
</evidence>
<comment type="cofactor">
    <cofactor evidence="1">
        <name>heme</name>
        <dbReference type="ChEBI" id="CHEBI:30413"/>
    </cofactor>
</comment>
<accession>A0AAD4BBM0</accession>
<comment type="subcellular location">
    <subcellularLocation>
        <location evidence="2">Membrane</location>
        <topology evidence="2">Single-pass membrane protein</topology>
    </subcellularLocation>
</comment>